<organism evidence="2 3">
    <name type="scientific">Saitozyma podzolica</name>
    <dbReference type="NCBI Taxonomy" id="1890683"/>
    <lineage>
        <taxon>Eukaryota</taxon>
        <taxon>Fungi</taxon>
        <taxon>Dikarya</taxon>
        <taxon>Basidiomycota</taxon>
        <taxon>Agaricomycotina</taxon>
        <taxon>Tremellomycetes</taxon>
        <taxon>Tremellales</taxon>
        <taxon>Trimorphomycetaceae</taxon>
        <taxon>Saitozyma</taxon>
    </lineage>
</organism>
<feature type="region of interest" description="Disordered" evidence="1">
    <location>
        <begin position="70"/>
        <end position="324"/>
    </location>
</feature>
<feature type="compositionally biased region" description="Basic residues" evidence="1">
    <location>
        <begin position="246"/>
        <end position="257"/>
    </location>
</feature>
<protein>
    <submittedName>
        <fullName evidence="2">Uncharacterized protein</fullName>
    </submittedName>
</protein>
<feature type="region of interest" description="Disordered" evidence="1">
    <location>
        <begin position="23"/>
        <end position="49"/>
    </location>
</feature>
<dbReference type="OrthoDB" id="2417614at2759"/>
<evidence type="ECO:0000256" key="1">
    <source>
        <dbReference type="SAM" id="MobiDB-lite"/>
    </source>
</evidence>
<feature type="compositionally biased region" description="Low complexity" evidence="1">
    <location>
        <begin position="122"/>
        <end position="133"/>
    </location>
</feature>
<dbReference type="EMBL" id="RSCD01000005">
    <property type="protein sequence ID" value="RSH92813.1"/>
    <property type="molecule type" value="Genomic_DNA"/>
</dbReference>
<evidence type="ECO:0000313" key="2">
    <source>
        <dbReference type="EMBL" id="RSH92813.1"/>
    </source>
</evidence>
<feature type="compositionally biased region" description="Pro residues" evidence="1">
    <location>
        <begin position="23"/>
        <end position="39"/>
    </location>
</feature>
<feature type="compositionally biased region" description="Low complexity" evidence="1">
    <location>
        <begin position="263"/>
        <end position="284"/>
    </location>
</feature>
<gene>
    <name evidence="2" type="ORF">EHS25_008259</name>
</gene>
<feature type="compositionally biased region" description="Polar residues" evidence="1">
    <location>
        <begin position="236"/>
        <end position="245"/>
    </location>
</feature>
<dbReference type="AlphaFoldDB" id="A0A427YP02"/>
<name>A0A427YP02_9TREE</name>
<feature type="compositionally biased region" description="Basic and acidic residues" evidence="1">
    <location>
        <begin position="74"/>
        <end position="86"/>
    </location>
</feature>
<feature type="compositionally biased region" description="Low complexity" evidence="1">
    <location>
        <begin position="206"/>
        <end position="219"/>
    </location>
</feature>
<feature type="compositionally biased region" description="Pro residues" evidence="1">
    <location>
        <begin position="141"/>
        <end position="150"/>
    </location>
</feature>
<keyword evidence="3" id="KW-1185">Reference proteome</keyword>
<feature type="compositionally biased region" description="Low complexity" evidence="1">
    <location>
        <begin position="154"/>
        <end position="166"/>
    </location>
</feature>
<evidence type="ECO:0000313" key="3">
    <source>
        <dbReference type="Proteomes" id="UP000279259"/>
    </source>
</evidence>
<feature type="compositionally biased region" description="Low complexity" evidence="1">
    <location>
        <begin position="296"/>
        <end position="318"/>
    </location>
</feature>
<accession>A0A427YP02</accession>
<dbReference type="STRING" id="1890683.A0A427YP02"/>
<proteinExistence type="predicted"/>
<reference evidence="2 3" key="1">
    <citation type="submission" date="2018-11" db="EMBL/GenBank/DDBJ databases">
        <title>Genome sequence of Saitozyma podzolica DSM 27192.</title>
        <authorList>
            <person name="Aliyu H."/>
            <person name="Gorte O."/>
            <person name="Ochsenreither K."/>
        </authorList>
    </citation>
    <scope>NUCLEOTIDE SEQUENCE [LARGE SCALE GENOMIC DNA]</scope>
    <source>
        <strain evidence="2 3">DSM 27192</strain>
    </source>
</reference>
<dbReference type="Proteomes" id="UP000279259">
    <property type="component" value="Unassembled WGS sequence"/>
</dbReference>
<sequence length="455" mass="49375">MSPHQVPFPTGYYYTYGPAYPLDPPPGGGWQPQPPPPRHPGYRISPAPLPCSPAISPPFDVYGHARLDYYAPPRRSEPPEAQHIDMNEAGPSRASRGRDYLSGLGSAMDGLQVGEPSPRIRVVSSSTVGSSSSPNRDKPLPNLPRHPLPPIANASHSRLSLSASQSRPDHRSSSLPSHAGLAEAPSASSQHDVDVYRRPHVQTHKSSPPRMFRPSSLLSPPSPPTIPRPHSDPVLSHQTTAQTPTHHGKPTRGKHRPATSVIDLTTESDSDPSSPTSPGVTPRSAARRRRATSEQPPSHLTLSASHSSPSKSPSPASPGKAVRCAGFTRTGQPCKRLVRASAPYLAALEPNTLPASFELGEEADPVGLGRYCKDHAGMICQPTGFYSKERRGLWLDFDDWISAELEQQTQALLRMVMESKLTAKESPGFLYAYELRGGSYFEDHLRPPNAYHMLL</sequence>
<comment type="caution">
    <text evidence="2">The sequence shown here is derived from an EMBL/GenBank/DDBJ whole genome shotgun (WGS) entry which is preliminary data.</text>
</comment>